<evidence type="ECO:0000313" key="1">
    <source>
        <dbReference type="EMBL" id="MDR6555486.1"/>
    </source>
</evidence>
<protein>
    <submittedName>
        <fullName evidence="1">Uncharacterized protein</fullName>
    </submittedName>
</protein>
<reference evidence="1 2" key="1">
    <citation type="submission" date="2023-07" db="EMBL/GenBank/DDBJ databases">
        <title>Sorghum-associated microbial communities from plants grown in Nebraska, USA.</title>
        <authorList>
            <person name="Schachtman D."/>
        </authorList>
    </citation>
    <scope>NUCLEOTIDE SEQUENCE [LARGE SCALE GENOMIC DNA]</scope>
    <source>
        <strain evidence="1 2">CC258</strain>
    </source>
</reference>
<sequence length="55" mass="6379">MIDIKALQDKILILQHDLQVTRQGYYRLANENAQLKQKLEDMHNENLVGACRIGD</sequence>
<organism evidence="1 2">
    <name type="scientific">Paenibacillus qinlingensis</name>
    <dbReference type="NCBI Taxonomy" id="1837343"/>
    <lineage>
        <taxon>Bacteria</taxon>
        <taxon>Bacillati</taxon>
        <taxon>Bacillota</taxon>
        <taxon>Bacilli</taxon>
        <taxon>Bacillales</taxon>
        <taxon>Paenibacillaceae</taxon>
        <taxon>Paenibacillus</taxon>
    </lineage>
</organism>
<keyword evidence="2" id="KW-1185">Reference proteome</keyword>
<proteinExistence type="predicted"/>
<gene>
    <name evidence="1" type="ORF">J2736_006748</name>
</gene>
<name>A0ABU1P833_9BACL</name>
<evidence type="ECO:0000313" key="2">
    <source>
        <dbReference type="Proteomes" id="UP001267290"/>
    </source>
</evidence>
<accession>A0ABU1P833</accession>
<comment type="caution">
    <text evidence="1">The sequence shown here is derived from an EMBL/GenBank/DDBJ whole genome shotgun (WGS) entry which is preliminary data.</text>
</comment>
<dbReference type="Proteomes" id="UP001267290">
    <property type="component" value="Unassembled WGS sequence"/>
</dbReference>
<dbReference type="EMBL" id="JAVDSB010000030">
    <property type="protein sequence ID" value="MDR6555486.1"/>
    <property type="molecule type" value="Genomic_DNA"/>
</dbReference>